<dbReference type="HOGENOM" id="CLU_444171_0_0_1"/>
<reference evidence="1 2" key="1">
    <citation type="journal article" date="2012" name="BMC Genomics">
        <title>Comparative genomics of the white-rot fungi, Phanerochaete carnosa and P. chrysosporium, to elucidate the genetic basis of the distinct wood types they colonize.</title>
        <authorList>
            <person name="Suzuki H."/>
            <person name="MacDonald J."/>
            <person name="Syed K."/>
            <person name="Salamov A."/>
            <person name="Hori C."/>
            <person name="Aerts A."/>
            <person name="Henrissat B."/>
            <person name="Wiebenga A."/>
            <person name="vanKuyk P.A."/>
            <person name="Barry K."/>
            <person name="Lindquist E."/>
            <person name="LaButti K."/>
            <person name="Lapidus A."/>
            <person name="Lucas S."/>
            <person name="Coutinho P."/>
            <person name="Gong Y."/>
            <person name="Samejima M."/>
            <person name="Mahadevan R."/>
            <person name="Abou-Zaid M."/>
            <person name="de Vries R.P."/>
            <person name="Igarashi K."/>
            <person name="Yadav J.S."/>
            <person name="Grigoriev I.V."/>
            <person name="Master E.R."/>
        </authorList>
    </citation>
    <scope>NUCLEOTIDE SEQUENCE [LARGE SCALE GENOMIC DNA]</scope>
    <source>
        <strain evidence="1 2">HHB-10118-sp</strain>
    </source>
</reference>
<organism evidence="1 2">
    <name type="scientific">Phanerochaete carnosa (strain HHB-10118-sp)</name>
    <name type="common">White-rot fungus</name>
    <name type="synonym">Peniophora carnosa</name>
    <dbReference type="NCBI Taxonomy" id="650164"/>
    <lineage>
        <taxon>Eukaryota</taxon>
        <taxon>Fungi</taxon>
        <taxon>Dikarya</taxon>
        <taxon>Basidiomycota</taxon>
        <taxon>Agaricomycotina</taxon>
        <taxon>Agaricomycetes</taxon>
        <taxon>Polyporales</taxon>
        <taxon>Phanerochaetaceae</taxon>
        <taxon>Phanerochaete</taxon>
    </lineage>
</organism>
<dbReference type="GeneID" id="18913109"/>
<sequence>MLPFVHSVSNDWACDVKYINPLSKLSSLQLCKSWISPLAEDEVAEYLAGIFPLASIKHTFCPTLWERQHRPIEVQAGAVIERINSLREELAPSIARLATATKNIVGHVGMNSTLHSIALVCHAFVEPANDRLWVDLKGLKPLINCLPDYLVGASQASDNVLTIIKPPLPADWQRFRYHARQVKSLHVCHDNHTKYAVDAAAVEILARYYPGPILPNLAHLDWDSSALAKYAPLFIRHTLIAFWYEPAMEDEMRTVLKHIGTNAPSLEQLWFSLAACQTLGTLDSELSQTITSLSRLTTFAFHQTAPRSDVLMHLSRFRRLTTLKLRLCADSDGSIQNSQSSLTLGRSPKLKNLVVSLDNLTPASLILQTFSGSSLTSLKIYITPRTPVEDFGRVTLAISHLKCLQLCSIQFRFYVLPGDWENVVIDESTLSPLYQITGMRWFELNHHTPKISQPEAVRNLAATWKHLRELLLVPWSDHHCQLRLEDLSFLSRSCLSLVRLTVQITPVGDGWVCDVETHRYQPPSPLLYLHLCRSYISPRAEFQVAAYLANNFPSATISHDFPTRPRTWEWSQRLLWVLSGPPARELDAGETIERINELKKKLARDTSGKDRHRRL</sequence>
<dbReference type="AlphaFoldDB" id="K5VQV9"/>
<dbReference type="InParanoid" id="K5VQV9"/>
<dbReference type="KEGG" id="pco:PHACADRAFT_211468"/>
<dbReference type="Proteomes" id="UP000008370">
    <property type="component" value="Unassembled WGS sequence"/>
</dbReference>
<dbReference type="InterPro" id="IPR032675">
    <property type="entry name" value="LRR_dom_sf"/>
</dbReference>
<dbReference type="OrthoDB" id="3174539at2759"/>
<dbReference type="RefSeq" id="XP_007398505.1">
    <property type="nucleotide sequence ID" value="XM_007398443.1"/>
</dbReference>
<dbReference type="EMBL" id="JH930474">
    <property type="protein sequence ID" value="EKM53828.1"/>
    <property type="molecule type" value="Genomic_DNA"/>
</dbReference>
<proteinExistence type="predicted"/>
<evidence type="ECO:0000313" key="2">
    <source>
        <dbReference type="Proteomes" id="UP000008370"/>
    </source>
</evidence>
<gene>
    <name evidence="1" type="ORF">PHACADRAFT_211468</name>
</gene>
<keyword evidence="2" id="KW-1185">Reference proteome</keyword>
<dbReference type="SUPFAM" id="SSF52047">
    <property type="entry name" value="RNI-like"/>
    <property type="match status" value="1"/>
</dbReference>
<evidence type="ECO:0008006" key="3">
    <source>
        <dbReference type="Google" id="ProtNLM"/>
    </source>
</evidence>
<evidence type="ECO:0000313" key="1">
    <source>
        <dbReference type="EMBL" id="EKM53828.1"/>
    </source>
</evidence>
<name>K5VQV9_PHACS</name>
<accession>K5VQV9</accession>
<protein>
    <recommendedName>
        <fullName evidence="3">F-box domain-containing protein</fullName>
    </recommendedName>
</protein>
<dbReference type="Gene3D" id="3.80.10.10">
    <property type="entry name" value="Ribonuclease Inhibitor"/>
    <property type="match status" value="1"/>
</dbReference>